<sequence>MRINPALFAVFWPATALAQDPLSVIDWLGAAYQAPTVRGSVLLEPPVAKAALRPEIEVSPLEDAPVATGLVAPATTGLPVDLWRGSDPRQLVRLISEAPVQDSPAMQALFYTLLLAEKLPPEGAGPKEARQLMLAQIDRLISLGAVDAALALVEQAGPTRDAAFFRRWFDAALLSGEEDRPCAALLAAPYLAPDYAALIFCTAREGDWQTAALTLETVRSLALLPEAQVDLLDRFLNPEFFDGAPPLPAPDAPDPLTFRLYEAIGERLPSSNLPRAFANADLRDLAGWKAQIEAAERLTRIGALNPNRLLGLYTDRRPAASGGVWDRVAAVQRFDTALSTGSAEAVAKTLPRAWEQMRIAGLEVPFAHMFTDRLSALRLDGKAAALAWQIELLSPTYEGFSHRPPDNSAERTFLAALAQGDPGRADPPDELARAIAHGFSDDTRLPQDLADALQAQRLGEVILRAIALFDHGARGNPTELTTALATFRAVGLEDTARRAALQLLLIGAV</sequence>
<evidence type="ECO:0000313" key="2">
    <source>
        <dbReference type="EMBL" id="GHG80499.1"/>
    </source>
</evidence>
<accession>A0A8J3MBS3</accession>
<evidence type="ECO:0008006" key="4">
    <source>
        <dbReference type="Google" id="ProtNLM"/>
    </source>
</evidence>
<name>A0A8J3MBS3_9RHOB</name>
<dbReference type="AlphaFoldDB" id="A0A8J3MBS3"/>
<dbReference type="Proteomes" id="UP000611500">
    <property type="component" value="Unassembled WGS sequence"/>
</dbReference>
<keyword evidence="3" id="KW-1185">Reference proteome</keyword>
<dbReference type="EMBL" id="BNAP01000001">
    <property type="protein sequence ID" value="GHG80499.1"/>
    <property type="molecule type" value="Genomic_DNA"/>
</dbReference>
<gene>
    <name evidence="2" type="ORF">GCM10010961_03690</name>
</gene>
<feature type="signal peptide" evidence="1">
    <location>
        <begin position="1"/>
        <end position="18"/>
    </location>
</feature>
<evidence type="ECO:0000256" key="1">
    <source>
        <dbReference type="SAM" id="SignalP"/>
    </source>
</evidence>
<feature type="chain" id="PRO_5035252103" description="Tetratricopeptide repeat-containing protein" evidence="1">
    <location>
        <begin position="19"/>
        <end position="509"/>
    </location>
</feature>
<evidence type="ECO:0000313" key="3">
    <source>
        <dbReference type="Proteomes" id="UP000611500"/>
    </source>
</evidence>
<comment type="caution">
    <text evidence="2">The sequence shown here is derived from an EMBL/GenBank/DDBJ whole genome shotgun (WGS) entry which is preliminary data.</text>
</comment>
<organism evidence="2 3">
    <name type="scientific">Pseudodonghicola xiamenensis</name>
    <dbReference type="NCBI Taxonomy" id="337702"/>
    <lineage>
        <taxon>Bacteria</taxon>
        <taxon>Pseudomonadati</taxon>
        <taxon>Pseudomonadota</taxon>
        <taxon>Alphaproteobacteria</taxon>
        <taxon>Rhodobacterales</taxon>
        <taxon>Paracoccaceae</taxon>
        <taxon>Pseudodonghicola</taxon>
    </lineage>
</organism>
<dbReference type="RefSeq" id="WP_051312101.1">
    <property type="nucleotide sequence ID" value="NZ_BNAP01000001.1"/>
</dbReference>
<protein>
    <recommendedName>
        <fullName evidence="4">Tetratricopeptide repeat-containing protein</fullName>
    </recommendedName>
</protein>
<proteinExistence type="predicted"/>
<keyword evidence="1" id="KW-0732">Signal</keyword>
<reference evidence="2" key="2">
    <citation type="submission" date="2020-09" db="EMBL/GenBank/DDBJ databases">
        <authorList>
            <person name="Sun Q."/>
            <person name="Zhou Y."/>
        </authorList>
    </citation>
    <scope>NUCLEOTIDE SEQUENCE</scope>
    <source>
        <strain evidence="2">CGMCC 1.7081</strain>
    </source>
</reference>
<reference evidence="2" key="1">
    <citation type="journal article" date="2014" name="Int. J. Syst. Evol. Microbiol.">
        <title>Complete genome sequence of Corynebacterium casei LMG S-19264T (=DSM 44701T), isolated from a smear-ripened cheese.</title>
        <authorList>
            <consortium name="US DOE Joint Genome Institute (JGI-PGF)"/>
            <person name="Walter F."/>
            <person name="Albersmeier A."/>
            <person name="Kalinowski J."/>
            <person name="Ruckert C."/>
        </authorList>
    </citation>
    <scope>NUCLEOTIDE SEQUENCE</scope>
    <source>
        <strain evidence="2">CGMCC 1.7081</strain>
    </source>
</reference>